<evidence type="ECO:0000313" key="5">
    <source>
        <dbReference type="EMBL" id="VFJ56900.1"/>
    </source>
</evidence>
<feature type="domain" description="N-acetyltransferase" evidence="3">
    <location>
        <begin position="1"/>
        <end position="158"/>
    </location>
</feature>
<reference evidence="5" key="1">
    <citation type="submission" date="2019-02" db="EMBL/GenBank/DDBJ databases">
        <authorList>
            <person name="Gruber-Vodicka R. H."/>
            <person name="Seah K. B. B."/>
        </authorList>
    </citation>
    <scope>NUCLEOTIDE SEQUENCE</scope>
    <source>
        <strain evidence="5">BECK_DK161</strain>
        <strain evidence="4">BECK_DK47</strain>
    </source>
</reference>
<dbReference type="SUPFAM" id="SSF55729">
    <property type="entry name" value="Acyl-CoA N-acyltransferases (Nat)"/>
    <property type="match status" value="1"/>
</dbReference>
<dbReference type="PANTHER" id="PTHR13947:SF37">
    <property type="entry name" value="LD18367P"/>
    <property type="match status" value="1"/>
</dbReference>
<feature type="binding site" evidence="2">
    <location>
        <position position="119"/>
    </location>
    <ligand>
        <name>acetyl-CoA</name>
        <dbReference type="ChEBI" id="CHEBI:57288"/>
    </ligand>
</feature>
<dbReference type="PROSITE" id="PS51186">
    <property type="entry name" value="GNAT"/>
    <property type="match status" value="1"/>
</dbReference>
<dbReference type="GO" id="GO:0008999">
    <property type="term" value="F:protein-N-terminal-alanine acetyltransferase activity"/>
    <property type="evidence" value="ECO:0007669"/>
    <property type="project" value="UniProtKB-UniRule"/>
</dbReference>
<accession>A0A450SSF2</accession>
<gene>
    <name evidence="2" type="primary">rimI</name>
    <name evidence="4" type="ORF">BECKDK2373B_GA0170837_101028</name>
    <name evidence="5" type="ORF">BECKDK2373C_GA0170839_10561</name>
</gene>
<organism evidence="5">
    <name type="scientific">Candidatus Kentrum sp. DK</name>
    <dbReference type="NCBI Taxonomy" id="2126562"/>
    <lineage>
        <taxon>Bacteria</taxon>
        <taxon>Pseudomonadati</taxon>
        <taxon>Pseudomonadota</taxon>
        <taxon>Gammaproteobacteria</taxon>
        <taxon>Candidatus Kentrum</taxon>
    </lineage>
</organism>
<dbReference type="GO" id="GO:0005737">
    <property type="term" value="C:cytoplasm"/>
    <property type="evidence" value="ECO:0007669"/>
    <property type="project" value="UniProtKB-SubCell"/>
</dbReference>
<dbReference type="InterPro" id="IPR000182">
    <property type="entry name" value="GNAT_dom"/>
</dbReference>
<dbReference type="PANTHER" id="PTHR13947">
    <property type="entry name" value="GNAT FAMILY N-ACETYLTRANSFERASE"/>
    <property type="match status" value="1"/>
</dbReference>
<dbReference type="CDD" id="cd04301">
    <property type="entry name" value="NAT_SF"/>
    <property type="match status" value="1"/>
</dbReference>
<comment type="similarity">
    <text evidence="2">Belongs to the acetyltransferase family. RimI subfamily.</text>
</comment>
<dbReference type="InterPro" id="IPR006464">
    <property type="entry name" value="AcTrfase_RimI/Ard1"/>
</dbReference>
<comment type="caution">
    <text evidence="2">Lacks conserved residue(s) required for the propagation of feature annotation.</text>
</comment>
<dbReference type="NCBIfam" id="TIGR01575">
    <property type="entry name" value="rimI"/>
    <property type="match status" value="1"/>
</dbReference>
<dbReference type="AlphaFoldDB" id="A0A450SSF2"/>
<dbReference type="Gene3D" id="3.40.630.30">
    <property type="match status" value="1"/>
</dbReference>
<dbReference type="HAMAP" id="MF_02210">
    <property type="entry name" value="RimI"/>
    <property type="match status" value="1"/>
</dbReference>
<dbReference type="EMBL" id="CAADEX010000010">
    <property type="protein sequence ID" value="VFJ45314.1"/>
    <property type="molecule type" value="Genomic_DNA"/>
</dbReference>
<feature type="active site" description="Proton acceptor" evidence="2">
    <location>
        <position position="114"/>
    </location>
</feature>
<dbReference type="EC" id="2.3.1.266" evidence="2"/>
<keyword evidence="1 2" id="KW-0808">Transferase</keyword>
<evidence type="ECO:0000256" key="1">
    <source>
        <dbReference type="ARBA" id="ARBA00022679"/>
    </source>
</evidence>
<keyword evidence="2" id="KW-0963">Cytoplasm</keyword>
<comment type="subcellular location">
    <subcellularLocation>
        <location evidence="2">Cytoplasm</location>
    </subcellularLocation>
</comment>
<proteinExistence type="inferred from homology"/>
<keyword evidence="2" id="KW-0012">Acyltransferase</keyword>
<evidence type="ECO:0000313" key="4">
    <source>
        <dbReference type="EMBL" id="VFJ45314.1"/>
    </source>
</evidence>
<dbReference type="InterPro" id="IPR016181">
    <property type="entry name" value="Acyl_CoA_acyltransferase"/>
</dbReference>
<dbReference type="EMBL" id="CAADEY010000056">
    <property type="protein sequence ID" value="VFJ56900.1"/>
    <property type="molecule type" value="Genomic_DNA"/>
</dbReference>
<comment type="function">
    <text evidence="2">Acetylates the N-terminal alanine of ribosomal protein bS18.</text>
</comment>
<evidence type="ECO:0000259" key="3">
    <source>
        <dbReference type="PROSITE" id="PS51186"/>
    </source>
</evidence>
<feature type="active site" description="Proton donor" evidence="2">
    <location>
        <position position="126"/>
    </location>
</feature>
<name>A0A450SSF2_9GAMM</name>
<dbReference type="Pfam" id="PF00583">
    <property type="entry name" value="Acetyltransf_1"/>
    <property type="match status" value="1"/>
</dbReference>
<dbReference type="InterPro" id="IPR050769">
    <property type="entry name" value="NAT_camello-type"/>
</dbReference>
<sequence>MLRPMTETDLDAVIAIEHAAYPFPWTLGIFRDCLRAGYCCRVLEESNPPEGLPDAPRTSPNLSGYGIISVGGGEAQLLNLCIRKARRGQGLARRLLAHLIDAARDHRADSLFLEVRSSNRAACGLYEGMGFNEVGIRPAYYPGNEGPEDALIMALALVNPLI</sequence>
<dbReference type="InterPro" id="IPR043690">
    <property type="entry name" value="RimI"/>
</dbReference>
<comment type="catalytic activity">
    <reaction evidence="2">
        <text>N-terminal L-alanyl-[ribosomal protein bS18] + acetyl-CoA = N-terminal N(alpha)-acetyl-L-alanyl-[ribosomal protein bS18] + CoA + H(+)</text>
        <dbReference type="Rhea" id="RHEA:43756"/>
        <dbReference type="Rhea" id="RHEA-COMP:10676"/>
        <dbReference type="Rhea" id="RHEA-COMP:10677"/>
        <dbReference type="ChEBI" id="CHEBI:15378"/>
        <dbReference type="ChEBI" id="CHEBI:57287"/>
        <dbReference type="ChEBI" id="CHEBI:57288"/>
        <dbReference type="ChEBI" id="CHEBI:64718"/>
        <dbReference type="ChEBI" id="CHEBI:83683"/>
        <dbReference type="EC" id="2.3.1.266"/>
    </reaction>
</comment>
<evidence type="ECO:0000256" key="2">
    <source>
        <dbReference type="HAMAP-Rule" id="MF_02210"/>
    </source>
</evidence>
<protein>
    <recommendedName>
        <fullName evidence="2">[Ribosomal protein bS18]-alanine N-acetyltransferase</fullName>
        <ecNumber evidence="2">2.3.1.266</ecNumber>
    </recommendedName>
</protein>